<dbReference type="Proteomes" id="UP000326553">
    <property type="component" value="Chromosome"/>
</dbReference>
<dbReference type="GO" id="GO:0022857">
    <property type="term" value="F:transmembrane transporter activity"/>
    <property type="evidence" value="ECO:0007669"/>
    <property type="project" value="TreeGrafter"/>
</dbReference>
<feature type="transmembrane region" description="Helical" evidence="8">
    <location>
        <begin position="373"/>
        <end position="395"/>
    </location>
</feature>
<evidence type="ECO:0000256" key="9">
    <source>
        <dbReference type="SAM" id="SignalP"/>
    </source>
</evidence>
<evidence type="ECO:0000256" key="2">
    <source>
        <dbReference type="ARBA" id="ARBA00022475"/>
    </source>
</evidence>
<evidence type="ECO:0000256" key="7">
    <source>
        <dbReference type="SAM" id="MobiDB-lite"/>
    </source>
</evidence>
<proteinExistence type="inferred from homology"/>
<dbReference type="EMBL" id="CP023695">
    <property type="protein sequence ID" value="QEV20721.1"/>
    <property type="molecule type" value="Genomic_DNA"/>
</dbReference>
<evidence type="ECO:0000256" key="3">
    <source>
        <dbReference type="ARBA" id="ARBA00022692"/>
    </source>
</evidence>
<keyword evidence="12" id="KW-1185">Reference proteome</keyword>
<name>A0A5J6HQV7_STRAD</name>
<dbReference type="AlphaFoldDB" id="A0A5J6HQV7"/>
<comment type="similarity">
    <text evidence="6">Belongs to the ABC-4 integral membrane protein family.</text>
</comment>
<feature type="compositionally biased region" description="Basic and acidic residues" evidence="7">
    <location>
        <begin position="734"/>
        <end position="751"/>
    </location>
</feature>
<feature type="transmembrane region" description="Helical" evidence="8">
    <location>
        <begin position="510"/>
        <end position="530"/>
    </location>
</feature>
<evidence type="ECO:0000256" key="8">
    <source>
        <dbReference type="SAM" id="Phobius"/>
    </source>
</evidence>
<dbReference type="KEGG" id="salw:CP975_27065"/>
<evidence type="ECO:0000259" key="10">
    <source>
        <dbReference type="Pfam" id="PF02687"/>
    </source>
</evidence>
<evidence type="ECO:0000256" key="1">
    <source>
        <dbReference type="ARBA" id="ARBA00004651"/>
    </source>
</evidence>
<feature type="region of interest" description="Disordered" evidence="7">
    <location>
        <begin position="734"/>
        <end position="764"/>
    </location>
</feature>
<comment type="subcellular location">
    <subcellularLocation>
        <location evidence="1">Cell membrane</location>
        <topology evidence="1">Multi-pass membrane protein</topology>
    </subcellularLocation>
</comment>
<feature type="domain" description="ABC3 transporter permease C-terminal" evidence="10">
    <location>
        <begin position="287"/>
        <end position="357"/>
    </location>
</feature>
<gene>
    <name evidence="11" type="ORF">CP975_27065</name>
</gene>
<protein>
    <submittedName>
        <fullName evidence="11">ABC transporter permease</fullName>
    </submittedName>
</protein>
<feature type="signal peptide" evidence="9">
    <location>
        <begin position="1"/>
        <end position="21"/>
    </location>
</feature>
<keyword evidence="3 8" id="KW-0812">Transmembrane</keyword>
<feature type="transmembrane region" description="Helical" evidence="8">
    <location>
        <begin position="281"/>
        <end position="300"/>
    </location>
</feature>
<dbReference type="InterPro" id="IPR003838">
    <property type="entry name" value="ABC3_permease_C"/>
</dbReference>
<evidence type="ECO:0000313" key="12">
    <source>
        <dbReference type="Proteomes" id="UP000326553"/>
    </source>
</evidence>
<dbReference type="GO" id="GO:0005886">
    <property type="term" value="C:plasma membrane"/>
    <property type="evidence" value="ECO:0007669"/>
    <property type="project" value="UniProtKB-SubCell"/>
</dbReference>
<reference evidence="11 12" key="1">
    <citation type="submission" date="2017-09" db="EMBL/GenBank/DDBJ databases">
        <authorList>
            <person name="Lee N."/>
            <person name="Cho B.-K."/>
        </authorList>
    </citation>
    <scope>NUCLEOTIDE SEQUENCE [LARGE SCALE GENOMIC DNA]</scope>
    <source>
        <strain evidence="11 12">ATCC 12461</strain>
    </source>
</reference>
<keyword evidence="4 8" id="KW-1133">Transmembrane helix</keyword>
<keyword evidence="9" id="KW-0732">Signal</keyword>
<keyword evidence="2" id="KW-1003">Cell membrane</keyword>
<accession>A0A5J6HQV7</accession>
<dbReference type="PANTHER" id="PTHR30572:SF4">
    <property type="entry name" value="ABC TRANSPORTER PERMEASE YTRF"/>
    <property type="match status" value="1"/>
</dbReference>
<feature type="transmembrane region" description="Helical" evidence="8">
    <location>
        <begin position="334"/>
        <end position="353"/>
    </location>
</feature>
<feature type="chain" id="PRO_5023843701" evidence="9">
    <location>
        <begin position="22"/>
        <end position="1062"/>
    </location>
</feature>
<evidence type="ECO:0000256" key="6">
    <source>
        <dbReference type="ARBA" id="ARBA00038076"/>
    </source>
</evidence>
<feature type="transmembrane region" description="Helical" evidence="8">
    <location>
        <begin position="416"/>
        <end position="435"/>
    </location>
</feature>
<feature type="transmembrane region" description="Helical" evidence="8">
    <location>
        <begin position="1022"/>
        <end position="1047"/>
    </location>
</feature>
<feature type="transmembrane region" description="Helical" evidence="8">
    <location>
        <begin position="455"/>
        <end position="476"/>
    </location>
</feature>
<dbReference type="InterPro" id="IPR050250">
    <property type="entry name" value="Macrolide_Exporter_MacB"/>
</dbReference>
<evidence type="ECO:0000313" key="11">
    <source>
        <dbReference type="EMBL" id="QEV20721.1"/>
    </source>
</evidence>
<feature type="domain" description="ABC3 transporter permease C-terminal" evidence="10">
    <location>
        <begin position="931"/>
        <end position="1040"/>
    </location>
</feature>
<dbReference type="Pfam" id="PF02687">
    <property type="entry name" value="FtsX"/>
    <property type="match status" value="2"/>
</dbReference>
<evidence type="ECO:0000256" key="4">
    <source>
        <dbReference type="ARBA" id="ARBA00022989"/>
    </source>
</evidence>
<feature type="transmembrane region" description="Helical" evidence="8">
    <location>
        <begin position="925"/>
        <end position="948"/>
    </location>
</feature>
<evidence type="ECO:0000256" key="5">
    <source>
        <dbReference type="ARBA" id="ARBA00023136"/>
    </source>
</evidence>
<dbReference type="PANTHER" id="PTHR30572">
    <property type="entry name" value="MEMBRANE COMPONENT OF TRANSPORTER-RELATED"/>
    <property type="match status" value="1"/>
</dbReference>
<organism evidence="11 12">
    <name type="scientific">Streptomyces alboniger</name>
    <dbReference type="NCBI Taxonomy" id="132473"/>
    <lineage>
        <taxon>Bacteria</taxon>
        <taxon>Bacillati</taxon>
        <taxon>Actinomycetota</taxon>
        <taxon>Actinomycetes</taxon>
        <taxon>Kitasatosporales</taxon>
        <taxon>Streptomycetaceae</taxon>
        <taxon>Streptomyces</taxon>
        <taxon>Streptomyces aurantiacus group</taxon>
    </lineage>
</organism>
<feature type="transmembrane region" description="Helical" evidence="8">
    <location>
        <begin position="969"/>
        <end position="1002"/>
    </location>
</feature>
<sequence length="1062" mass="109009">MVLGAAGLAVLLAATVLAALAALSEKAVEGGIQRRLAADREAVVEVAGPHRTDGARKLDRDVRAAVGRAYGDVPHHTWSALRAPAARNGELTVTEAAGHPRRDATVTVAAVQGAGRHAVLRAGRWPRSGAGPVEAALTETAAAELAVRPGDGISVRSADERPVALKVVGLYAAEERAPALWASLSSTFGTPDSIAVVPHEAFARSPGLARDAARLWLGVPDTGGLRLGDIGALQERAKRFAGSDASLSVLRGGGPGDDITVSAGLRRALDRLTTPIAVARAGLYVPATLLAALAVAALVLTARQFAEHRRPELALLAARGAGTRRLALSTAGQWACVAVPAGLAAPCLAGPLLRGLAAAGLIEGEVPGSAATGVGWATALTAVAMHGAAVLLPTVRAVRDRRAAARPGLRVARLAGAQRLGADLALAAVAVLGWLQLRQYRSPVTGGNGVDPVLVLAPVAMTVAAALLALRFLPLLARLIDPLARRGRGLVLPLGGWQIGRRAARQAGPALVVTLALAVAALSSTALAVLDRGDRDQAAFQVGADLRVEPGDGVAPQQRRAAYEALPGAEAATPVITSEGYVGQDAVAVTAVNTARGPVPALRGDLADAPVRELVAPLGREVPAHGLPVRGAGRELPLRVRMSADGDGEVVPVRLTAHFEDGDGLTRSSSVVIKEGRARTVPLEVPVRGGDVRVLQIDLSMVGERVRRTYRLTVDDVPGLARQARWRDLRADAPDRHAAGCPGAERERGRDASGQAPGPVLCRDRPGRGTLVDAVLRGPDGRLKYPTWGVRLGTDRAKGRPAAPALADDALLASGAVRVGDTVTVRRSTGGSARVAIVGRIAAVPGVPRDRARLLADSRAMAAQWALSGVLPDAESAWWVGVRGADTGGALGAVREAPRLGKAVDVAQVRAELAADPLRRGARGALTLCLVLAPAFAVIAFALHTVVSARSREREFALLRALGMRRGQVAAYLWTEQVALAGVAAVLGTALGAALASVIMPVVTVDASGGPVFPPLVTQVPWVRVAVTAGVAAGVICGVVTGAARILGRVDLARVLRVGEGP</sequence>
<keyword evidence="5 8" id="KW-0472">Membrane</keyword>